<accession>A0A336M4X2</accession>
<feature type="domain" description="SAM-dependent MTase TRM10-type" evidence="11">
    <location>
        <begin position="162"/>
        <end position="356"/>
    </location>
</feature>
<feature type="coiled-coil region" evidence="10">
    <location>
        <begin position="108"/>
        <end position="135"/>
    </location>
</feature>
<name>A0A336M4X2_CULSO</name>
<keyword evidence="2" id="KW-0489">Methyltransferase</keyword>
<dbReference type="PANTHER" id="PTHR13563">
    <property type="entry name" value="TRNA (GUANINE-9-) METHYLTRANSFERASE"/>
    <property type="match status" value="1"/>
</dbReference>
<gene>
    <name evidence="13" type="primary">CSON009795</name>
</gene>
<protein>
    <recommendedName>
        <fullName evidence="9">RNA (guanine-9-)-methyltransferase domain-containing protein 1</fullName>
    </recommendedName>
</protein>
<evidence type="ECO:0000256" key="1">
    <source>
        <dbReference type="ARBA" id="ARBA00004173"/>
    </source>
</evidence>
<evidence type="ECO:0000259" key="11">
    <source>
        <dbReference type="PROSITE" id="PS51675"/>
    </source>
</evidence>
<evidence type="ECO:0000313" key="12">
    <source>
        <dbReference type="EMBL" id="SSX03544.1"/>
    </source>
</evidence>
<dbReference type="Gene3D" id="3.40.1280.30">
    <property type="match status" value="1"/>
</dbReference>
<evidence type="ECO:0000256" key="7">
    <source>
        <dbReference type="ARBA" id="ARBA00023054"/>
    </source>
</evidence>
<proteinExistence type="predicted"/>
<keyword evidence="6" id="KW-0809">Transit peptide</keyword>
<evidence type="ECO:0000256" key="6">
    <source>
        <dbReference type="ARBA" id="ARBA00022946"/>
    </source>
</evidence>
<dbReference type="EMBL" id="UFQS01000392">
    <property type="protein sequence ID" value="SSX03544.1"/>
    <property type="molecule type" value="Genomic_DNA"/>
</dbReference>
<dbReference type="GO" id="GO:0097745">
    <property type="term" value="P:mitochondrial tRNA 5'-end processing"/>
    <property type="evidence" value="ECO:0007669"/>
    <property type="project" value="TreeGrafter"/>
</dbReference>
<reference evidence="13" key="2">
    <citation type="submission" date="2018-07" db="EMBL/GenBank/DDBJ databases">
        <authorList>
            <person name="Quirk P.G."/>
            <person name="Krulwich T.A."/>
        </authorList>
    </citation>
    <scope>NUCLEOTIDE SEQUENCE</scope>
</reference>
<keyword evidence="4" id="KW-0949">S-adenosyl-L-methionine</keyword>
<keyword evidence="8" id="KW-0496">Mitochondrion</keyword>
<keyword evidence="7 10" id="KW-0175">Coiled coil</keyword>
<evidence type="ECO:0000256" key="9">
    <source>
        <dbReference type="ARBA" id="ARBA00029803"/>
    </source>
</evidence>
<dbReference type="InterPro" id="IPR028564">
    <property type="entry name" value="MT_TRM10-typ"/>
</dbReference>
<evidence type="ECO:0000256" key="2">
    <source>
        <dbReference type="ARBA" id="ARBA00022603"/>
    </source>
</evidence>
<dbReference type="VEuPathDB" id="VectorBase:CSON009795"/>
<evidence type="ECO:0000256" key="5">
    <source>
        <dbReference type="ARBA" id="ARBA00022694"/>
    </source>
</evidence>
<dbReference type="InterPro" id="IPR007356">
    <property type="entry name" value="tRNA_m1G_MeTrfase_euk"/>
</dbReference>
<keyword evidence="5" id="KW-0819">tRNA processing</keyword>
<dbReference type="GO" id="GO:0005654">
    <property type="term" value="C:nucleoplasm"/>
    <property type="evidence" value="ECO:0007669"/>
    <property type="project" value="TreeGrafter"/>
</dbReference>
<dbReference type="PANTHER" id="PTHR13563:SF5">
    <property type="entry name" value="TRNA METHYLTRANSFERASE 10 HOMOLOG C"/>
    <property type="match status" value="1"/>
</dbReference>
<dbReference type="FunFam" id="3.40.1280.30:FF:000003">
    <property type="entry name" value="tRNA methyltransferase 10C, mitochondrial RNase P subunit"/>
    <property type="match status" value="1"/>
</dbReference>
<evidence type="ECO:0000256" key="10">
    <source>
        <dbReference type="SAM" id="Coils"/>
    </source>
</evidence>
<evidence type="ECO:0000313" key="13">
    <source>
        <dbReference type="EMBL" id="SSX23909.1"/>
    </source>
</evidence>
<evidence type="ECO:0000256" key="8">
    <source>
        <dbReference type="ARBA" id="ARBA00023128"/>
    </source>
</evidence>
<comment type="subcellular location">
    <subcellularLocation>
        <location evidence="1">Mitochondrion</location>
    </subcellularLocation>
</comment>
<dbReference type="GO" id="GO:0070131">
    <property type="term" value="P:positive regulation of mitochondrial translation"/>
    <property type="evidence" value="ECO:0007669"/>
    <property type="project" value="TreeGrafter"/>
</dbReference>
<dbReference type="GO" id="GO:0008168">
    <property type="term" value="F:methyltransferase activity"/>
    <property type="evidence" value="ECO:0007669"/>
    <property type="project" value="UniProtKB-KW"/>
</dbReference>
<keyword evidence="3" id="KW-0808">Transferase</keyword>
<dbReference type="InterPro" id="IPR038459">
    <property type="entry name" value="MT_TRM10-typ_sf"/>
</dbReference>
<dbReference type="GO" id="GO:0005739">
    <property type="term" value="C:mitochondrion"/>
    <property type="evidence" value="ECO:0007669"/>
    <property type="project" value="UniProtKB-SubCell"/>
</dbReference>
<reference evidence="12" key="1">
    <citation type="submission" date="2018-04" db="EMBL/GenBank/DDBJ databases">
        <authorList>
            <person name="Go L.Y."/>
            <person name="Mitchell J.A."/>
        </authorList>
    </citation>
    <scope>NUCLEOTIDE SEQUENCE</scope>
    <source>
        <tissue evidence="12">Whole organism</tissue>
    </source>
</reference>
<organism evidence="13">
    <name type="scientific">Culicoides sonorensis</name>
    <name type="common">Biting midge</name>
    <dbReference type="NCBI Taxonomy" id="179676"/>
    <lineage>
        <taxon>Eukaryota</taxon>
        <taxon>Metazoa</taxon>
        <taxon>Ecdysozoa</taxon>
        <taxon>Arthropoda</taxon>
        <taxon>Hexapoda</taxon>
        <taxon>Insecta</taxon>
        <taxon>Pterygota</taxon>
        <taxon>Neoptera</taxon>
        <taxon>Endopterygota</taxon>
        <taxon>Diptera</taxon>
        <taxon>Nematocera</taxon>
        <taxon>Chironomoidea</taxon>
        <taxon>Ceratopogonidae</taxon>
        <taxon>Ceratopogoninae</taxon>
        <taxon>Culicoides</taxon>
        <taxon>Monoculicoides</taxon>
    </lineage>
</organism>
<dbReference type="PROSITE" id="PS51675">
    <property type="entry name" value="SAM_MT_TRM10"/>
    <property type="match status" value="1"/>
</dbReference>
<evidence type="ECO:0000256" key="3">
    <source>
        <dbReference type="ARBA" id="ARBA00022679"/>
    </source>
</evidence>
<dbReference type="EMBL" id="UFQT01000392">
    <property type="protein sequence ID" value="SSX23909.1"/>
    <property type="molecule type" value="Genomic_DNA"/>
</dbReference>
<dbReference type="GO" id="GO:0032259">
    <property type="term" value="P:methylation"/>
    <property type="evidence" value="ECO:0007669"/>
    <property type="project" value="UniProtKB-KW"/>
</dbReference>
<sequence length="423" mass="50032">MLRQIFSIGVRSVSYQKKINSSYIQKNPQPIQFITFYCIKTFNDDGAGTDADREKRLKVLMLEMDVCRQEGRRAPDPANVKPSQWEEILSLTSRSARWRYYAFLWQIEKRLENRIIKKEKKKLEVQERLEQLKESHDGHIMYGLFHNTMFLRIYDTTIDRWNNNKLINAMQFGPKLVIDCSYDEHMVPREAKNAAKQLMLLFADNRLDVEPFDLHLCNANLNGFTMKTLNKHIPNLLEPGFPMNIHEKSYLDVFPKKNLVYLTPHCRNDLLEYNHDDIYIVGAMVDKMNNDPLSLAKAKSQGLRMARLPLDHYLQWGSGSGKSLTINQMLSILLEIKRHGDWNEALKHVPRRKLVDFRKQEESQPINYRLEKFKDYKFDVNTWGAKKFVDKTTKRDNKRQEKKQRSKVVLDEIFTEEKWKNGN</sequence>
<dbReference type="InterPro" id="IPR025812">
    <property type="entry name" value="Trm10_C_MTase_dom"/>
</dbReference>
<evidence type="ECO:0000256" key="4">
    <source>
        <dbReference type="ARBA" id="ARBA00022691"/>
    </source>
</evidence>
<dbReference type="CDD" id="cd18102">
    <property type="entry name" value="Trm10_MRRP1"/>
    <property type="match status" value="1"/>
</dbReference>
<dbReference type="AlphaFoldDB" id="A0A336M4X2"/>
<dbReference type="GO" id="GO:0000049">
    <property type="term" value="F:tRNA binding"/>
    <property type="evidence" value="ECO:0007669"/>
    <property type="project" value="TreeGrafter"/>
</dbReference>
<dbReference type="OMA" id="TIMECVS"/>